<dbReference type="AlphaFoldDB" id="A0A3P7LR39"/>
<name>A0A3P7LR39_STRVU</name>
<sequence>MRSTGATPSRSEQYLAASERFSSEAGRRNALVEKHSDMDGGSPPLDPVQGQTEAIETINELNLPEPYKCSPLKRPSSLRSLPALQSCHPDMGIKTALIARPSREKSVAMWRFRRSRTRRFFHPYAKVGDLCLVFSGTCHLNIDLLL</sequence>
<dbReference type="EMBL" id="UYYB01133804">
    <property type="protein sequence ID" value="VDM84855.1"/>
    <property type="molecule type" value="Genomic_DNA"/>
</dbReference>
<evidence type="ECO:0000256" key="1">
    <source>
        <dbReference type="SAM" id="MobiDB-lite"/>
    </source>
</evidence>
<evidence type="ECO:0000313" key="2">
    <source>
        <dbReference type="EMBL" id="VDM84855.1"/>
    </source>
</evidence>
<feature type="region of interest" description="Disordered" evidence="1">
    <location>
        <begin position="1"/>
        <end position="49"/>
    </location>
</feature>
<protein>
    <submittedName>
        <fullName evidence="2">Uncharacterized protein</fullName>
    </submittedName>
</protein>
<accession>A0A3P7LR39</accession>
<gene>
    <name evidence="2" type="ORF">SVUK_LOCUS19853</name>
</gene>
<feature type="compositionally biased region" description="Basic and acidic residues" evidence="1">
    <location>
        <begin position="21"/>
        <end position="38"/>
    </location>
</feature>
<organism evidence="2 3">
    <name type="scientific">Strongylus vulgaris</name>
    <name type="common">Blood worm</name>
    <dbReference type="NCBI Taxonomy" id="40348"/>
    <lineage>
        <taxon>Eukaryota</taxon>
        <taxon>Metazoa</taxon>
        <taxon>Ecdysozoa</taxon>
        <taxon>Nematoda</taxon>
        <taxon>Chromadorea</taxon>
        <taxon>Rhabditida</taxon>
        <taxon>Rhabditina</taxon>
        <taxon>Rhabditomorpha</taxon>
        <taxon>Strongyloidea</taxon>
        <taxon>Strongylidae</taxon>
        <taxon>Strongylus</taxon>
    </lineage>
</organism>
<feature type="compositionally biased region" description="Polar residues" evidence="1">
    <location>
        <begin position="1"/>
        <end position="12"/>
    </location>
</feature>
<evidence type="ECO:0000313" key="3">
    <source>
        <dbReference type="Proteomes" id="UP000270094"/>
    </source>
</evidence>
<keyword evidence="3" id="KW-1185">Reference proteome</keyword>
<dbReference type="Proteomes" id="UP000270094">
    <property type="component" value="Unassembled WGS sequence"/>
</dbReference>
<reference evidence="2 3" key="1">
    <citation type="submission" date="2018-11" db="EMBL/GenBank/DDBJ databases">
        <authorList>
            <consortium name="Pathogen Informatics"/>
        </authorList>
    </citation>
    <scope>NUCLEOTIDE SEQUENCE [LARGE SCALE GENOMIC DNA]</scope>
</reference>
<proteinExistence type="predicted"/>